<feature type="region of interest" description="Disordered" evidence="1">
    <location>
        <begin position="65"/>
        <end position="84"/>
    </location>
</feature>
<reference evidence="2 3" key="1">
    <citation type="submission" date="2020-06" db="EMBL/GenBank/DDBJ databases">
        <title>Genomic analysis of Salicibibacter sp. NKC5-3.</title>
        <authorList>
            <person name="Oh Y.J."/>
        </authorList>
    </citation>
    <scope>NUCLEOTIDE SEQUENCE [LARGE SCALE GENOMIC DNA]</scope>
    <source>
        <strain evidence="2 3">NKC5-3</strain>
    </source>
</reference>
<accession>A0A7T6Z5N4</accession>
<protein>
    <submittedName>
        <fullName evidence="2">Uncharacterized protein</fullName>
    </submittedName>
</protein>
<dbReference type="KEGG" id="scia:HUG15_15570"/>
<feature type="region of interest" description="Disordered" evidence="1">
    <location>
        <begin position="1"/>
        <end position="23"/>
    </location>
</feature>
<sequence>MMVFDDRQPYASEYGQQSSQPMSGVRDSESLILKMQYISQVLFLLGSGISLSAARIALRELQQFDATPLDEPNPDPNRNPDTDAITMMAQQMEAMQQQITELERRLEDR</sequence>
<name>A0A7T6Z5N4_9BACI</name>
<evidence type="ECO:0000256" key="1">
    <source>
        <dbReference type="SAM" id="MobiDB-lite"/>
    </source>
</evidence>
<dbReference type="EMBL" id="CP054705">
    <property type="protein sequence ID" value="QQK76841.1"/>
    <property type="molecule type" value="Genomic_DNA"/>
</dbReference>
<organism evidence="2 3">
    <name type="scientific">Salicibibacter cibarius</name>
    <dbReference type="NCBI Taxonomy" id="2743000"/>
    <lineage>
        <taxon>Bacteria</taxon>
        <taxon>Bacillati</taxon>
        <taxon>Bacillota</taxon>
        <taxon>Bacilli</taxon>
        <taxon>Bacillales</taxon>
        <taxon>Bacillaceae</taxon>
        <taxon>Salicibibacter</taxon>
    </lineage>
</organism>
<dbReference type="AlphaFoldDB" id="A0A7T6Z5N4"/>
<proteinExistence type="predicted"/>
<evidence type="ECO:0000313" key="2">
    <source>
        <dbReference type="EMBL" id="QQK76841.1"/>
    </source>
</evidence>
<evidence type="ECO:0000313" key="3">
    <source>
        <dbReference type="Proteomes" id="UP000595823"/>
    </source>
</evidence>
<dbReference type="Proteomes" id="UP000595823">
    <property type="component" value="Chromosome"/>
</dbReference>
<keyword evidence="3" id="KW-1185">Reference proteome</keyword>
<gene>
    <name evidence="2" type="ORF">HUG15_15570</name>
</gene>